<keyword evidence="3" id="KW-0614">Plasmid</keyword>
<keyword evidence="4" id="KW-1185">Reference proteome</keyword>
<dbReference type="Proteomes" id="UP001155820">
    <property type="component" value="Unassembled WGS sequence"/>
</dbReference>
<geneLocation type="plasmid" evidence="3">
    <name>unnamed5</name>
</geneLocation>
<dbReference type="GO" id="GO:0016810">
    <property type="term" value="F:hydrolase activity, acting on carbon-nitrogen (but not peptide) bonds"/>
    <property type="evidence" value="ECO:0007669"/>
    <property type="project" value="InterPro"/>
</dbReference>
<dbReference type="PANTHER" id="PTHR43794">
    <property type="entry name" value="AMINOHYDROLASE SSNA-RELATED"/>
    <property type="match status" value="1"/>
</dbReference>
<dbReference type="SUPFAM" id="SSF51556">
    <property type="entry name" value="Metallo-dependent hydrolases"/>
    <property type="match status" value="1"/>
</dbReference>
<reference evidence="3" key="1">
    <citation type="submission" date="2019-07" db="EMBL/GenBank/DDBJ databases">
        <title>FDA dAtabase for Regulatory Grade micrObial Sequences (FDA-ARGOS): Supporting development and validation of Infectious Disease Dx tests.</title>
        <authorList>
            <person name="Bachman M."/>
            <person name="Young C."/>
            <person name="Tallon L."/>
            <person name="Sadzewicz L."/>
            <person name="Vavikolanu K."/>
            <person name="Mehta A."/>
            <person name="Aluvathingal J."/>
            <person name="Nadendla S."/>
            <person name="Nandy P."/>
            <person name="Geyer C."/>
            <person name="Yan Y."/>
            <person name="Sichtig H."/>
        </authorList>
    </citation>
    <scope>NUCLEOTIDE SEQUENCE</scope>
    <source>
        <strain evidence="3">FDAARGOS_618</strain>
        <plasmid evidence="3">unnamed5</plasmid>
    </source>
</reference>
<sequence length="478" mass="52721">MMRKLIRAGHIVAFQDGGHKHLRDGYILIENDRIADVGGGQFEGQVDEIIDAADKIVTPGFINTHAHLSESPLDRSFVEDRGPRNFYLSGLFEFLTARDGAITDQARRASISASMPELIRTGTTTIVEMGSHGDFVADQAEKAGLRAYIGEFYRSGRWLTKDGKSVQYEWREDDGAAAMQHAVDFIGKIEGRANGRIKGFLTPVQIDTCSEALLRRSRQAATDLNVPIALHVSQSVPEFQEMVRRNGCSPVEWLEKIGFLGDDVILGHVIMPGGSTWTNYHADDLGILADTGTNVAHAVWVFARRGIAMESYSKYLARGINMTLATDTCPQSMIEAMRWTAVISKIMDRRTEVATAADVFNSATLAGAKALGRDDLGRIATGAKADLLFWEGASLFMTPMRDPVRNIVYSAQAEDLSSAMIDGNFVMQNRVVPGFDIAALTADLQKGAQDMWGNMHLQDWAHRDINTLSPESYAEFRR</sequence>
<dbReference type="InterPro" id="IPR011059">
    <property type="entry name" value="Metal-dep_hydrolase_composite"/>
</dbReference>
<evidence type="ECO:0000256" key="1">
    <source>
        <dbReference type="ARBA" id="ARBA00006745"/>
    </source>
</evidence>
<dbReference type="InterPro" id="IPR050287">
    <property type="entry name" value="MTA/SAH_deaminase"/>
</dbReference>
<dbReference type="Gene3D" id="2.30.40.10">
    <property type="entry name" value="Urease, subunit C, domain 1"/>
    <property type="match status" value="1"/>
</dbReference>
<accession>A0AA44EI02</accession>
<dbReference type="Pfam" id="PF01979">
    <property type="entry name" value="Amidohydro_1"/>
    <property type="match status" value="1"/>
</dbReference>
<name>A0AA44EI02_9HYPH</name>
<dbReference type="InterPro" id="IPR006680">
    <property type="entry name" value="Amidohydro-rel"/>
</dbReference>
<gene>
    <name evidence="3" type="ORF">FOB26_04680</name>
</gene>
<organism evidence="3 4">
    <name type="scientific">Agrobacterium pusense</name>
    <dbReference type="NCBI Taxonomy" id="648995"/>
    <lineage>
        <taxon>Bacteria</taxon>
        <taxon>Pseudomonadati</taxon>
        <taxon>Pseudomonadota</taxon>
        <taxon>Alphaproteobacteria</taxon>
        <taxon>Hyphomicrobiales</taxon>
        <taxon>Rhizobiaceae</taxon>
        <taxon>Rhizobium/Agrobacterium group</taxon>
        <taxon>Agrobacterium</taxon>
    </lineage>
</organism>
<dbReference type="PANTHER" id="PTHR43794:SF5">
    <property type="entry name" value="CHLOROHYDROLASE FAMILY PROTEIN"/>
    <property type="match status" value="1"/>
</dbReference>
<dbReference type="InterPro" id="IPR032466">
    <property type="entry name" value="Metal_Hydrolase"/>
</dbReference>
<dbReference type="Gene3D" id="3.20.20.140">
    <property type="entry name" value="Metal-dependent hydrolases"/>
    <property type="match status" value="1"/>
</dbReference>
<proteinExistence type="inferred from homology"/>
<evidence type="ECO:0000313" key="4">
    <source>
        <dbReference type="Proteomes" id="UP001155820"/>
    </source>
</evidence>
<dbReference type="AlphaFoldDB" id="A0AA44EI02"/>
<evidence type="ECO:0000259" key="2">
    <source>
        <dbReference type="Pfam" id="PF01979"/>
    </source>
</evidence>
<dbReference type="EMBL" id="JABRWM010000005">
    <property type="protein sequence ID" value="NRF18402.1"/>
    <property type="molecule type" value="Genomic_DNA"/>
</dbReference>
<protein>
    <submittedName>
        <fullName evidence="3">Amidohydrolase family protein</fullName>
    </submittedName>
</protein>
<comment type="similarity">
    <text evidence="1">Belongs to the metallo-dependent hydrolases superfamily. ATZ/TRZ family.</text>
</comment>
<comment type="caution">
    <text evidence="3">The sequence shown here is derived from an EMBL/GenBank/DDBJ whole genome shotgun (WGS) entry which is preliminary data.</text>
</comment>
<evidence type="ECO:0000313" key="3">
    <source>
        <dbReference type="EMBL" id="NRF18402.1"/>
    </source>
</evidence>
<feature type="domain" description="Amidohydrolase-related" evidence="2">
    <location>
        <begin position="56"/>
        <end position="426"/>
    </location>
</feature>
<dbReference type="SUPFAM" id="SSF51338">
    <property type="entry name" value="Composite domain of metallo-dependent hydrolases"/>
    <property type="match status" value="1"/>
</dbReference>